<evidence type="ECO:0000256" key="1">
    <source>
        <dbReference type="ARBA" id="ARBA00009884"/>
    </source>
</evidence>
<dbReference type="InterPro" id="IPR036045">
    <property type="entry name" value="Sec1-like_sf"/>
</dbReference>
<dbReference type="PANTHER" id="PTHR11679">
    <property type="entry name" value="VESICLE PROTEIN SORTING-ASSOCIATED"/>
    <property type="match status" value="1"/>
</dbReference>
<dbReference type="AlphaFoldDB" id="A0A183FM68"/>
<keyword evidence="3" id="KW-1185">Reference proteome</keyword>
<dbReference type="WBParaSite" id="HPBE_0000845701-mRNA-1">
    <property type="protein sequence ID" value="HPBE_0000845701-mRNA-1"/>
    <property type="gene ID" value="HPBE_0000845701"/>
</dbReference>
<reference evidence="2 3" key="1">
    <citation type="submission" date="2018-11" db="EMBL/GenBank/DDBJ databases">
        <authorList>
            <consortium name="Pathogen Informatics"/>
        </authorList>
    </citation>
    <scope>NUCLEOTIDE SEQUENCE [LARGE SCALE GENOMIC DNA]</scope>
</reference>
<dbReference type="Gene3D" id="3.40.50.2060">
    <property type="match status" value="1"/>
</dbReference>
<dbReference type="EMBL" id="UZAH01026155">
    <property type="protein sequence ID" value="VDO76430.1"/>
    <property type="molecule type" value="Genomic_DNA"/>
</dbReference>
<name>A0A183FM68_HELPZ</name>
<dbReference type="Pfam" id="PF00995">
    <property type="entry name" value="Sec1"/>
    <property type="match status" value="1"/>
</dbReference>
<evidence type="ECO:0000313" key="3">
    <source>
        <dbReference type="Proteomes" id="UP000050761"/>
    </source>
</evidence>
<organism evidence="3 4">
    <name type="scientific">Heligmosomoides polygyrus</name>
    <name type="common">Parasitic roundworm</name>
    <dbReference type="NCBI Taxonomy" id="6339"/>
    <lineage>
        <taxon>Eukaryota</taxon>
        <taxon>Metazoa</taxon>
        <taxon>Ecdysozoa</taxon>
        <taxon>Nematoda</taxon>
        <taxon>Chromadorea</taxon>
        <taxon>Rhabditida</taxon>
        <taxon>Rhabditina</taxon>
        <taxon>Rhabditomorpha</taxon>
        <taxon>Strongyloidea</taxon>
        <taxon>Heligmosomidae</taxon>
        <taxon>Heligmosomoides</taxon>
    </lineage>
</organism>
<reference evidence="4" key="2">
    <citation type="submission" date="2019-09" db="UniProtKB">
        <authorList>
            <consortium name="WormBaseParasite"/>
        </authorList>
    </citation>
    <scope>IDENTIFICATION</scope>
</reference>
<dbReference type="InterPro" id="IPR043127">
    <property type="entry name" value="Sec-1-like_dom3a"/>
</dbReference>
<gene>
    <name evidence="2" type="ORF">HPBE_LOCUS8458</name>
</gene>
<dbReference type="Proteomes" id="UP000050761">
    <property type="component" value="Unassembled WGS sequence"/>
</dbReference>
<evidence type="ECO:0000313" key="2">
    <source>
        <dbReference type="EMBL" id="VDO76430.1"/>
    </source>
</evidence>
<evidence type="ECO:0000313" key="4">
    <source>
        <dbReference type="WBParaSite" id="HPBE_0000845701-mRNA-1"/>
    </source>
</evidence>
<dbReference type="SUPFAM" id="SSF56815">
    <property type="entry name" value="Sec1/munc18-like (SM) proteins"/>
    <property type="match status" value="1"/>
</dbReference>
<sequence length="380" mass="43754">MAAVECGGQSCEVNLVWQHNRRLLFDCLDALDGEKTIVWDRNLMQRVNLFAGPSVLKTHGVVSNVALDQFRPPDTPYVIFFLTPTLAALDGLCEYIDKAKTDTKTLFEVFFIPEAWYVVREKLKEMNAGKYWERLESVRELPLTWLPRDGYALSLADHELPSRLLINGDWTHLHRCAVAVQQMLALCQQSIPIYSRGKWAQDVARMVYKMGPSDVEDQMLPLHLNRLVIIDRWIDPLTPLLHQLTYAGILDEMYGIGMVGSIKVPLTEFENNDNADPFALKEIHLNDEVFHRLKDVHINAIGYELAKILNDIKEDEQFDRDRMSVAEYQVLVKKMPQILLRKKLCSTHMRLAEMARAHLYDVFADYIRVEKGSLGGAQRW</sequence>
<dbReference type="OrthoDB" id="10262287at2759"/>
<proteinExistence type="inferred from homology"/>
<dbReference type="InterPro" id="IPR027482">
    <property type="entry name" value="Sec1-like_dom2"/>
</dbReference>
<dbReference type="Gene3D" id="3.90.830.10">
    <property type="entry name" value="Syntaxin Binding Protein 1, Chain A, domain 2"/>
    <property type="match status" value="1"/>
</dbReference>
<dbReference type="Gene3D" id="3.40.50.1910">
    <property type="match status" value="1"/>
</dbReference>
<comment type="similarity">
    <text evidence="1">Belongs to the STXBP/unc-18/SEC1 family.</text>
</comment>
<dbReference type="GO" id="GO:0016192">
    <property type="term" value="P:vesicle-mediated transport"/>
    <property type="evidence" value="ECO:0007669"/>
    <property type="project" value="InterPro"/>
</dbReference>
<protein>
    <submittedName>
        <fullName evidence="4">Sec1 family protein</fullName>
    </submittedName>
</protein>
<accession>A0A183FM68</accession>
<accession>A0A3P7XP21</accession>
<dbReference type="InterPro" id="IPR001619">
    <property type="entry name" value="Sec1-like"/>
</dbReference>
<dbReference type="InterPro" id="IPR043154">
    <property type="entry name" value="Sec-1-like_dom1"/>
</dbReference>